<feature type="compositionally biased region" description="Basic and acidic residues" evidence="1">
    <location>
        <begin position="210"/>
        <end position="219"/>
    </location>
</feature>
<organism evidence="2 3">
    <name type="scientific">Modicella reniformis</name>
    <dbReference type="NCBI Taxonomy" id="1440133"/>
    <lineage>
        <taxon>Eukaryota</taxon>
        <taxon>Fungi</taxon>
        <taxon>Fungi incertae sedis</taxon>
        <taxon>Mucoromycota</taxon>
        <taxon>Mortierellomycotina</taxon>
        <taxon>Mortierellomycetes</taxon>
        <taxon>Mortierellales</taxon>
        <taxon>Mortierellaceae</taxon>
        <taxon>Modicella</taxon>
    </lineage>
</organism>
<name>A0A9P6JFY2_9FUNG</name>
<feature type="compositionally biased region" description="Basic and acidic residues" evidence="1">
    <location>
        <begin position="248"/>
        <end position="274"/>
    </location>
</feature>
<feature type="compositionally biased region" description="Polar residues" evidence="1">
    <location>
        <begin position="179"/>
        <end position="204"/>
    </location>
</feature>
<dbReference type="InterPro" id="IPR035979">
    <property type="entry name" value="RBD_domain_sf"/>
</dbReference>
<dbReference type="SUPFAM" id="SSF54928">
    <property type="entry name" value="RNA-binding domain, RBD"/>
    <property type="match status" value="1"/>
</dbReference>
<dbReference type="Proteomes" id="UP000749646">
    <property type="component" value="Unassembled WGS sequence"/>
</dbReference>
<feature type="region of interest" description="Disordered" evidence="1">
    <location>
        <begin position="24"/>
        <end position="283"/>
    </location>
</feature>
<feature type="non-terminal residue" evidence="2">
    <location>
        <position position="346"/>
    </location>
</feature>
<comment type="caution">
    <text evidence="2">The sequence shown here is derived from an EMBL/GenBank/DDBJ whole genome shotgun (WGS) entry which is preliminary data.</text>
</comment>
<dbReference type="EMBL" id="JAAAHW010004890">
    <property type="protein sequence ID" value="KAF9970929.1"/>
    <property type="molecule type" value="Genomic_DNA"/>
</dbReference>
<evidence type="ECO:0000313" key="2">
    <source>
        <dbReference type="EMBL" id="KAF9970929.1"/>
    </source>
</evidence>
<feature type="compositionally biased region" description="Basic and acidic residues" evidence="1">
    <location>
        <begin position="100"/>
        <end position="126"/>
    </location>
</feature>
<evidence type="ECO:0000313" key="3">
    <source>
        <dbReference type="Proteomes" id="UP000749646"/>
    </source>
</evidence>
<keyword evidence="3" id="KW-1185">Reference proteome</keyword>
<proteinExistence type="predicted"/>
<evidence type="ECO:0008006" key="4">
    <source>
        <dbReference type="Google" id="ProtNLM"/>
    </source>
</evidence>
<protein>
    <recommendedName>
        <fullName evidence="4">RRM domain-containing protein</fullName>
    </recommendedName>
</protein>
<dbReference type="AlphaFoldDB" id="A0A9P6JFY2"/>
<accession>A0A9P6JFY2</accession>
<sequence>EGYGNQGMMYPYVGGQAMGGMNVRGSGMGTPGRTIHINPKFQNRPGMPPIPGAGVTLDQQQQSQYQQQQQRPQLQDSGRGQARTWENKPAADSGQAVRSGWREERDGDRHDGNQRFSGRDDGKNNGDRSNGMGSGSGFDQGEHFSGDSYRPSTRSDNDVGLSTKRLSDRLSGDAGRSIQYDSLTTRRSRSPNGGVSPASITSRLTPGLKRPGDNLEDSHKAHKSTGGSTPRGEHIRSPEQDSGSISFLRDKRESSEASKESARGGSDAEPKGFVKMENVPESLSDDSIRKLADGVSGVDRILTISKKDNRIVTLGFASVDEAKFFRRQINRTTIEGSLVTVTLASS</sequence>
<evidence type="ECO:0000256" key="1">
    <source>
        <dbReference type="SAM" id="MobiDB-lite"/>
    </source>
</evidence>
<feature type="compositionally biased region" description="Low complexity" evidence="1">
    <location>
        <begin position="59"/>
        <end position="75"/>
    </location>
</feature>
<dbReference type="OrthoDB" id="2442127at2759"/>
<gene>
    <name evidence="2" type="ORF">BGZ65_010762</name>
</gene>
<reference evidence="2" key="1">
    <citation type="journal article" date="2020" name="Fungal Divers.">
        <title>Resolving the Mortierellaceae phylogeny through synthesis of multi-gene phylogenetics and phylogenomics.</title>
        <authorList>
            <person name="Vandepol N."/>
            <person name="Liber J."/>
            <person name="Desiro A."/>
            <person name="Na H."/>
            <person name="Kennedy M."/>
            <person name="Barry K."/>
            <person name="Grigoriev I.V."/>
            <person name="Miller A.N."/>
            <person name="O'Donnell K."/>
            <person name="Stajich J.E."/>
            <person name="Bonito G."/>
        </authorList>
    </citation>
    <scope>NUCLEOTIDE SEQUENCE</scope>
    <source>
        <strain evidence="2">MES-2147</strain>
    </source>
</reference>
<dbReference type="GO" id="GO:0003676">
    <property type="term" value="F:nucleic acid binding"/>
    <property type="evidence" value="ECO:0007669"/>
    <property type="project" value="InterPro"/>
</dbReference>